<feature type="compositionally biased region" description="Pro residues" evidence="1">
    <location>
        <begin position="79"/>
        <end position="95"/>
    </location>
</feature>
<feature type="chain" id="PRO_5043684709" evidence="2">
    <location>
        <begin position="24"/>
        <end position="116"/>
    </location>
</feature>
<evidence type="ECO:0000256" key="1">
    <source>
        <dbReference type="SAM" id="MobiDB-lite"/>
    </source>
</evidence>
<sequence length="116" mass="12577">MKVNVTTCFMIFILMHELWFACAAVPLTRNHNILLWGTSDGELNLNGAAGGKEGSVSRSSTSPPPSPRLNPSTHFKRVPPGPQPASSPSSPPSSSPDPCYRRHLGCIRPHNNIDDF</sequence>
<dbReference type="Proteomes" id="UP001161247">
    <property type="component" value="Chromosome 1"/>
</dbReference>
<feature type="signal peptide" evidence="2">
    <location>
        <begin position="1"/>
        <end position="23"/>
    </location>
</feature>
<dbReference type="EMBL" id="OX459118">
    <property type="protein sequence ID" value="CAI9091465.1"/>
    <property type="molecule type" value="Genomic_DNA"/>
</dbReference>
<reference evidence="3" key="1">
    <citation type="submission" date="2023-03" db="EMBL/GenBank/DDBJ databases">
        <authorList>
            <person name="Julca I."/>
        </authorList>
    </citation>
    <scope>NUCLEOTIDE SEQUENCE</scope>
</reference>
<proteinExistence type="predicted"/>
<evidence type="ECO:0000256" key="2">
    <source>
        <dbReference type="SAM" id="SignalP"/>
    </source>
</evidence>
<evidence type="ECO:0000313" key="3">
    <source>
        <dbReference type="EMBL" id="CAI9091465.1"/>
    </source>
</evidence>
<organism evidence="3 4">
    <name type="scientific">Oldenlandia corymbosa var. corymbosa</name>
    <dbReference type="NCBI Taxonomy" id="529605"/>
    <lineage>
        <taxon>Eukaryota</taxon>
        <taxon>Viridiplantae</taxon>
        <taxon>Streptophyta</taxon>
        <taxon>Embryophyta</taxon>
        <taxon>Tracheophyta</taxon>
        <taxon>Spermatophyta</taxon>
        <taxon>Magnoliopsida</taxon>
        <taxon>eudicotyledons</taxon>
        <taxon>Gunneridae</taxon>
        <taxon>Pentapetalae</taxon>
        <taxon>asterids</taxon>
        <taxon>lamiids</taxon>
        <taxon>Gentianales</taxon>
        <taxon>Rubiaceae</taxon>
        <taxon>Rubioideae</taxon>
        <taxon>Spermacoceae</taxon>
        <taxon>Hedyotis-Oldenlandia complex</taxon>
        <taxon>Oldenlandia</taxon>
    </lineage>
</organism>
<keyword evidence="2" id="KW-0732">Signal</keyword>
<keyword evidence="4" id="KW-1185">Reference proteome</keyword>
<protein>
    <submittedName>
        <fullName evidence="3">OLC1v1026504C1</fullName>
    </submittedName>
</protein>
<accession>A0AAV1C786</accession>
<gene>
    <name evidence="3" type="ORF">OLC1_LOCUS3385</name>
</gene>
<name>A0AAV1C786_OLDCO</name>
<feature type="region of interest" description="Disordered" evidence="1">
    <location>
        <begin position="44"/>
        <end position="116"/>
    </location>
</feature>
<dbReference type="AlphaFoldDB" id="A0AAV1C786"/>
<evidence type="ECO:0000313" key="4">
    <source>
        <dbReference type="Proteomes" id="UP001161247"/>
    </source>
</evidence>